<dbReference type="EMBL" id="GBRH01270275">
    <property type="protein sequence ID" value="JAD27620.1"/>
    <property type="molecule type" value="Transcribed_RNA"/>
</dbReference>
<sequence>MTIECPPHSFSGIHNHWNHVKINCHLSRLFLPTK</sequence>
<accession>A0A0A8YSS6</accession>
<dbReference type="AlphaFoldDB" id="A0A0A8YSS6"/>
<reference evidence="1" key="2">
    <citation type="journal article" date="2015" name="Data Brief">
        <title>Shoot transcriptome of the giant reed, Arundo donax.</title>
        <authorList>
            <person name="Barrero R.A."/>
            <person name="Guerrero F.D."/>
            <person name="Moolhuijzen P."/>
            <person name="Goolsby J.A."/>
            <person name="Tidwell J."/>
            <person name="Bellgard S.E."/>
            <person name="Bellgard M.I."/>
        </authorList>
    </citation>
    <scope>NUCLEOTIDE SEQUENCE</scope>
    <source>
        <tissue evidence="1">Shoot tissue taken approximately 20 cm above the soil surface</tissue>
    </source>
</reference>
<protein>
    <submittedName>
        <fullName evidence="1">Uncharacterized protein</fullName>
    </submittedName>
</protein>
<proteinExistence type="predicted"/>
<reference evidence="1" key="1">
    <citation type="submission" date="2014-09" db="EMBL/GenBank/DDBJ databases">
        <authorList>
            <person name="Magalhaes I.L.F."/>
            <person name="Oliveira U."/>
            <person name="Santos F.R."/>
            <person name="Vidigal T.H.D.A."/>
            <person name="Brescovit A.D."/>
            <person name="Santos A.J."/>
        </authorList>
    </citation>
    <scope>NUCLEOTIDE SEQUENCE</scope>
    <source>
        <tissue evidence="1">Shoot tissue taken approximately 20 cm above the soil surface</tissue>
    </source>
</reference>
<evidence type="ECO:0000313" key="1">
    <source>
        <dbReference type="EMBL" id="JAD27620.1"/>
    </source>
</evidence>
<name>A0A0A8YSS6_ARUDO</name>
<organism evidence="1">
    <name type="scientific">Arundo donax</name>
    <name type="common">Giant reed</name>
    <name type="synonym">Donax arundinaceus</name>
    <dbReference type="NCBI Taxonomy" id="35708"/>
    <lineage>
        <taxon>Eukaryota</taxon>
        <taxon>Viridiplantae</taxon>
        <taxon>Streptophyta</taxon>
        <taxon>Embryophyta</taxon>
        <taxon>Tracheophyta</taxon>
        <taxon>Spermatophyta</taxon>
        <taxon>Magnoliopsida</taxon>
        <taxon>Liliopsida</taxon>
        <taxon>Poales</taxon>
        <taxon>Poaceae</taxon>
        <taxon>PACMAD clade</taxon>
        <taxon>Arundinoideae</taxon>
        <taxon>Arundineae</taxon>
        <taxon>Arundo</taxon>
    </lineage>
</organism>